<dbReference type="CDD" id="cd03588">
    <property type="entry name" value="CLECT_CSPGs"/>
    <property type="match status" value="1"/>
</dbReference>
<feature type="domain" description="Link" evidence="24">
    <location>
        <begin position="155"/>
        <end position="250"/>
    </location>
</feature>
<feature type="domain" description="Sushi" evidence="23">
    <location>
        <begin position="1585"/>
        <end position="1645"/>
    </location>
</feature>
<keyword evidence="7 19" id="KW-0732">Signal</keyword>
<name>A0AA88Q889_9TELE</name>
<dbReference type="SMART" id="SM00406">
    <property type="entry name" value="IGv"/>
    <property type="match status" value="1"/>
</dbReference>
<evidence type="ECO:0000259" key="21">
    <source>
        <dbReference type="PROSITE" id="PS50041"/>
    </source>
</evidence>
<dbReference type="SMART" id="SM00445">
    <property type="entry name" value="LINK"/>
    <property type="match status" value="4"/>
</dbReference>
<dbReference type="InterPro" id="IPR013106">
    <property type="entry name" value="Ig_V-set"/>
</dbReference>
<evidence type="ECO:0000256" key="15">
    <source>
        <dbReference type="PROSITE-ProRule" id="PRU00076"/>
    </source>
</evidence>
<dbReference type="GO" id="GO:0005540">
    <property type="term" value="F:hyaluronic acid binding"/>
    <property type="evidence" value="ECO:0007669"/>
    <property type="project" value="InterPro"/>
</dbReference>
<feature type="disulfide bond" evidence="17">
    <location>
        <begin position="299"/>
        <end position="320"/>
    </location>
</feature>
<dbReference type="CDD" id="cd00054">
    <property type="entry name" value="EGF_CA"/>
    <property type="match status" value="2"/>
</dbReference>
<dbReference type="SUPFAM" id="SSF48726">
    <property type="entry name" value="Immunoglobulin"/>
    <property type="match status" value="1"/>
</dbReference>
<evidence type="ECO:0000256" key="12">
    <source>
        <dbReference type="ARBA" id="ARBA00023319"/>
    </source>
</evidence>
<feature type="domain" description="Link" evidence="24">
    <location>
        <begin position="460"/>
        <end position="555"/>
    </location>
</feature>
<dbReference type="PANTHER" id="PTHR22804:SF60">
    <property type="entry name" value="AGGRECAN A"/>
    <property type="match status" value="1"/>
</dbReference>
<evidence type="ECO:0000259" key="23">
    <source>
        <dbReference type="PROSITE" id="PS50923"/>
    </source>
</evidence>
<evidence type="ECO:0000259" key="22">
    <source>
        <dbReference type="PROSITE" id="PS50835"/>
    </source>
</evidence>
<evidence type="ECO:0000256" key="5">
    <source>
        <dbReference type="ARBA" id="ARBA00022536"/>
    </source>
</evidence>
<dbReference type="Gene3D" id="2.10.70.10">
    <property type="entry name" value="Complement Module, domain 1"/>
    <property type="match status" value="1"/>
</dbReference>
<dbReference type="PROSITE" id="PS50026">
    <property type="entry name" value="EGF_3"/>
    <property type="match status" value="2"/>
</dbReference>
<feature type="region of interest" description="Disordered" evidence="18">
    <location>
        <begin position="1364"/>
        <end position="1383"/>
    </location>
</feature>
<evidence type="ECO:0000256" key="6">
    <source>
        <dbReference type="ARBA" id="ARBA00022723"/>
    </source>
</evidence>
<keyword evidence="6" id="KW-0479">Metal-binding</keyword>
<evidence type="ECO:0000259" key="20">
    <source>
        <dbReference type="PROSITE" id="PS50026"/>
    </source>
</evidence>
<dbReference type="SMART" id="SM00181">
    <property type="entry name" value="EGF"/>
    <property type="match status" value="2"/>
</dbReference>
<dbReference type="Pfam" id="PF00084">
    <property type="entry name" value="Sushi"/>
    <property type="match status" value="1"/>
</dbReference>
<feature type="domain" description="Link" evidence="24">
    <location>
        <begin position="255"/>
        <end position="352"/>
    </location>
</feature>
<dbReference type="GO" id="GO:0045202">
    <property type="term" value="C:synapse"/>
    <property type="evidence" value="ECO:0007669"/>
    <property type="project" value="TreeGrafter"/>
</dbReference>
<dbReference type="PROSITE" id="PS50923">
    <property type="entry name" value="SUSHI"/>
    <property type="match status" value="1"/>
</dbReference>
<feature type="disulfide bond" evidence="15">
    <location>
        <begin position="1385"/>
        <end position="1395"/>
    </location>
</feature>
<dbReference type="GO" id="GO:0001501">
    <property type="term" value="P:skeletal system development"/>
    <property type="evidence" value="ECO:0007669"/>
    <property type="project" value="TreeGrafter"/>
</dbReference>
<dbReference type="InterPro" id="IPR007110">
    <property type="entry name" value="Ig-like_dom"/>
</dbReference>
<evidence type="ECO:0000256" key="1">
    <source>
        <dbReference type="ARBA" id="ARBA00004498"/>
    </source>
</evidence>
<evidence type="ECO:0000259" key="24">
    <source>
        <dbReference type="PROSITE" id="PS50963"/>
    </source>
</evidence>
<feature type="compositionally biased region" description="Polar residues" evidence="18">
    <location>
        <begin position="1308"/>
        <end position="1319"/>
    </location>
</feature>
<dbReference type="InterPro" id="IPR036179">
    <property type="entry name" value="Ig-like_dom_sf"/>
</dbReference>
<evidence type="ECO:0000313" key="25">
    <source>
        <dbReference type="EMBL" id="KAK2914076.1"/>
    </source>
</evidence>
<proteinExistence type="inferred from homology"/>
<feature type="compositionally biased region" description="Low complexity" evidence="18">
    <location>
        <begin position="899"/>
        <end position="915"/>
    </location>
</feature>
<dbReference type="PROSITE" id="PS00290">
    <property type="entry name" value="IG_MHC"/>
    <property type="match status" value="1"/>
</dbReference>
<dbReference type="SUPFAM" id="SSF57535">
    <property type="entry name" value="Complement control module/SCR domain"/>
    <property type="match status" value="1"/>
</dbReference>
<dbReference type="InterPro" id="IPR033987">
    <property type="entry name" value="CSPG_CTLD"/>
</dbReference>
<dbReference type="SUPFAM" id="SSF56436">
    <property type="entry name" value="C-type lectin-like"/>
    <property type="match status" value="5"/>
</dbReference>
<dbReference type="PROSITE" id="PS01241">
    <property type="entry name" value="LINK_1"/>
    <property type="match status" value="2"/>
</dbReference>
<dbReference type="GO" id="GO:0072534">
    <property type="term" value="C:perineuronal net"/>
    <property type="evidence" value="ECO:0007669"/>
    <property type="project" value="TreeGrafter"/>
</dbReference>
<keyword evidence="3" id="KW-0964">Secreted</keyword>
<feature type="compositionally biased region" description="Low complexity" evidence="18">
    <location>
        <begin position="706"/>
        <end position="831"/>
    </location>
</feature>
<keyword evidence="9" id="KW-0654">Proteoglycan</keyword>
<dbReference type="GO" id="GO:0007417">
    <property type="term" value="P:central nervous system development"/>
    <property type="evidence" value="ECO:0007669"/>
    <property type="project" value="TreeGrafter"/>
</dbReference>
<evidence type="ECO:0000256" key="14">
    <source>
        <dbReference type="ARBA" id="ARBA00042947"/>
    </source>
</evidence>
<dbReference type="PRINTS" id="PR01265">
    <property type="entry name" value="LINKMODULE"/>
</dbReference>
<dbReference type="FunFam" id="3.10.100.10:FF:000009">
    <property type="entry name" value="Aggrecan core protein"/>
    <property type="match status" value="1"/>
</dbReference>
<dbReference type="InterPro" id="IPR000742">
    <property type="entry name" value="EGF"/>
</dbReference>
<dbReference type="InterPro" id="IPR050691">
    <property type="entry name" value="Hyaluronan_bind_Proteoglycan"/>
</dbReference>
<dbReference type="InterPro" id="IPR000436">
    <property type="entry name" value="Sushi_SCR_CCP_dom"/>
</dbReference>
<dbReference type="FunFam" id="3.10.100.10:FF:000011">
    <property type="entry name" value="Aggrecan core protein"/>
    <property type="match status" value="1"/>
</dbReference>
<feature type="compositionally biased region" description="Polar residues" evidence="18">
    <location>
        <begin position="1286"/>
        <end position="1297"/>
    </location>
</feature>
<comment type="subcellular location">
    <subcellularLocation>
        <location evidence="1">Secreted</location>
        <location evidence="1">Extracellular space</location>
        <location evidence="1">Extracellular matrix</location>
    </subcellularLocation>
</comment>
<comment type="similarity">
    <text evidence="2">Belongs to the aggrecan/versican proteoglycan family.</text>
</comment>
<evidence type="ECO:0000313" key="26">
    <source>
        <dbReference type="Proteomes" id="UP001187343"/>
    </source>
</evidence>
<feature type="disulfide bond" evidence="16">
    <location>
        <begin position="1616"/>
        <end position="1643"/>
    </location>
</feature>
<feature type="disulfide bond" evidence="16">
    <location>
        <begin position="1587"/>
        <end position="1630"/>
    </location>
</feature>
<feature type="domain" description="EGF-like" evidence="20">
    <location>
        <begin position="1381"/>
        <end position="1416"/>
    </location>
</feature>
<feature type="disulfide bond" evidence="17">
    <location>
        <begin position="604"/>
        <end position="625"/>
    </location>
</feature>
<keyword evidence="5 15" id="KW-0245">EGF-like domain</keyword>
<feature type="domain" description="Ig-like" evidence="22">
    <location>
        <begin position="36"/>
        <end position="153"/>
    </location>
</feature>
<dbReference type="SMART" id="SM00179">
    <property type="entry name" value="EGF_CA"/>
    <property type="match status" value="1"/>
</dbReference>
<reference evidence="25" key="1">
    <citation type="submission" date="2023-08" db="EMBL/GenBank/DDBJ databases">
        <title>Chromosome-level Genome Assembly of mud carp (Cirrhinus molitorella).</title>
        <authorList>
            <person name="Liu H."/>
        </authorList>
    </citation>
    <scope>NUCLEOTIDE SEQUENCE</scope>
    <source>
        <strain evidence="25">Prfri</strain>
        <tissue evidence="25">Muscle</tissue>
    </source>
</reference>
<protein>
    <recommendedName>
        <fullName evidence="13">Aggrecan core protein</fullName>
    </recommendedName>
    <alternativeName>
        <fullName evidence="14">Cartilage-specific proteoglycan core protein</fullName>
    </alternativeName>
</protein>
<dbReference type="CDD" id="cd00033">
    <property type="entry name" value="CCP"/>
    <property type="match status" value="1"/>
</dbReference>
<feature type="domain" description="C-type lectin" evidence="21">
    <location>
        <begin position="1467"/>
        <end position="1581"/>
    </location>
</feature>
<dbReference type="FunFam" id="2.10.70.10:FF:000003">
    <property type="entry name" value="Versican core protein"/>
    <property type="match status" value="1"/>
</dbReference>
<dbReference type="GO" id="GO:0002052">
    <property type="term" value="P:positive regulation of neuroblast proliferation"/>
    <property type="evidence" value="ECO:0007669"/>
    <property type="project" value="TreeGrafter"/>
</dbReference>
<dbReference type="Pfam" id="PF00008">
    <property type="entry name" value="EGF"/>
    <property type="match status" value="1"/>
</dbReference>
<keyword evidence="4" id="KW-0272">Extracellular matrix</keyword>
<evidence type="ECO:0000256" key="2">
    <source>
        <dbReference type="ARBA" id="ARBA00006838"/>
    </source>
</evidence>
<dbReference type="PROSITE" id="PS50041">
    <property type="entry name" value="C_TYPE_LECTIN_2"/>
    <property type="match status" value="1"/>
</dbReference>
<dbReference type="PROSITE" id="PS50835">
    <property type="entry name" value="IG_LIKE"/>
    <property type="match status" value="1"/>
</dbReference>
<evidence type="ECO:0000256" key="17">
    <source>
        <dbReference type="PROSITE-ProRule" id="PRU00323"/>
    </source>
</evidence>
<dbReference type="PROSITE" id="PS50963">
    <property type="entry name" value="LINK_2"/>
    <property type="match status" value="4"/>
</dbReference>
<dbReference type="FunFam" id="2.10.25.10:FF:000095">
    <property type="entry name" value="Notch, isoform B"/>
    <property type="match status" value="1"/>
</dbReference>
<feature type="disulfide bond" evidence="15">
    <location>
        <begin position="1406"/>
        <end position="1415"/>
    </location>
</feature>
<dbReference type="FunFam" id="3.10.100.10:FF:000002">
    <property type="entry name" value="Hyaluronan proteoglycan link protein 1"/>
    <property type="match status" value="2"/>
</dbReference>
<keyword evidence="11" id="KW-0325">Glycoprotein</keyword>
<dbReference type="Pfam" id="PF00193">
    <property type="entry name" value="Xlink"/>
    <property type="match status" value="4"/>
</dbReference>
<feature type="chain" id="PRO_5041733856" description="Aggrecan core protein" evidence="19">
    <location>
        <begin position="19"/>
        <end position="1672"/>
    </location>
</feature>
<sequence length="1672" mass="177845">MLSLLLLSMCFWVFSTTASFDYVNTELESTLSVSIPTERLLRPLMGDTLVLPCYFQDNTVNDPGAPTIGPLSHRIKWSLVTKEKSTNILVASEGVVSIDKRYLDRVTMVGYPMTPTDASIKISELHSNDSGVYRCEVMHGIEDNYDFVDVQVQGIVFHYRAITTRYTLNFEKAKAACIQNSAVIATPEQLQAAYDEGFHQCDAGWLADQTVRYPIHDPREACYGDKYEFPGVRTYGVRDVNETYDVYCFAEKMTGKVFYTTSPNKFTFEEAEAECAKMGAKLATTGQLYLAWKGGMDVCNAGWLADRSVRYPINIARPQCGGGLLGVRTVYRFPNQTGYPLSDSRYDAFCYSETGEEGSAFLPFDTETETGVLSVHKFTERPQVFLNPTSTKSELKGEVVTYKPSVTTSVEFPHTVLNISQLPLSPPVTDVVEEVTDPTDLGFELSSLNETDNIMSATGVVFHYRASSGRYAFDFVEAKLACQSISAVIASARQLQTAYESGYHHCDAGWLLDQTVRYPIVSPRERCSGDLEHVPGVRSYGVRSVDERYDVYCYVDKLRGKIFHGSSFEGFTYDEAVAYCQGKNASLASTGDLYAAWKQGFDKCRAGWLLDRSVRYSINNPRQQCGGGKAGVHTVYKFPNQTGSPDLDSKFDAYCIKVDPDLDLSLNESEPNMTVTEEQIVSVTFLPALLKPEETTPTAIPMEPTGSGASGASGTDDLLSGSGDQLSGSPVSSGDTSGASGTDDLSSSGSGDESSGSPVSGGYSSGASGTDDLSSSGSGDQLSGSPVSSGDSSGASGTDDLSSSGSGDQPSGSFLSSGDSSGASGSGHLPSGSGGSLGSGSGLDIQVTFSRSDSVLSGYESASGRPQEAGTQIITFPFGQGSGFFGMDTSGSGSGSGSGYSSEESGSTSDFSSRSGESDESGDLSGISSGSGSSEESSGFSGSASGIFSSEGSSISSGSGSSEESSGFSGSASGIFPSGGSSGLSFIDGSGLIMVDSPWMKVSTAPHLTEQELGGSHVEFSGSGHISGSGMSSGIFEMSGDISGMSGDTSGMSSDISGMSGDTSGMSVHSGSGSGSEFSGMTFLGSGFIDLTEKPREQEASGLLIFGSGEGSGFTSGGYAIESGERSRESPSHDIIFFSNNAIEKMSNTPIQGMELGRGEVEYSGINRLSSGSGDDQSAYASEGSGESANGDIIFLSNNAMVEMSNTPLQGMELGRGEVEYSGINRLSSGSGDDQTAYASEGSGESASGDIIIFSNNAMVEMSNTPVQGMELGRGEVEYSGAVRLSSGSGNDQSAYASGQEPEWIPVTNDTPTVNSSDAPSAVPSAQGPSGLYSDAAGPPVPYSEPEGITSKADTVTSAALSYTTEPTSLQSPSVTERNASPNPCEPNPCGAGVCSVKDGVGICQCPPGLHGEECQFEVDVCHSNPCANGATCVEVEDSFKCLCLPSYEGDRCEIDVHSCEEGWTKFQGNCYLHFSERETWLDAEQRCRNLNAHLVSIITPEEQAFVNSYAQDYQWIGLNDKTVENDFRWSDGTPLQYENWRPNQPDNYFNSGEDCVVMIWHENGQWNDVPCNYHLPFTCKTGPVTCDQPPEVENARMFGNKKDRYLVNSIIRYQCNENFRQRHLPVIRCMADGKWEKPQVQCIPKFKSGLHKESSVHHAHKPSTTTLEKHL</sequence>
<comment type="caution">
    <text evidence="15">Lacks conserved residue(s) required for the propagation of feature annotation.</text>
</comment>
<dbReference type="InterPro" id="IPR013783">
    <property type="entry name" value="Ig-like_fold"/>
</dbReference>
<dbReference type="InterPro" id="IPR003006">
    <property type="entry name" value="Ig/MHC_CS"/>
</dbReference>
<dbReference type="InterPro" id="IPR003599">
    <property type="entry name" value="Ig_sub"/>
</dbReference>
<dbReference type="GO" id="GO:0010001">
    <property type="term" value="P:glial cell differentiation"/>
    <property type="evidence" value="ECO:0007669"/>
    <property type="project" value="TreeGrafter"/>
</dbReference>
<feature type="region of interest" description="Disordered" evidence="18">
    <location>
        <begin position="1225"/>
        <end position="1246"/>
    </location>
</feature>
<evidence type="ECO:0000256" key="4">
    <source>
        <dbReference type="ARBA" id="ARBA00022530"/>
    </source>
</evidence>
<gene>
    <name evidence="25" type="ORF">Q8A67_002475</name>
</gene>
<feature type="region of interest" description="Disordered" evidence="18">
    <location>
        <begin position="951"/>
        <end position="970"/>
    </location>
</feature>
<feature type="compositionally biased region" description="Polar residues" evidence="18">
    <location>
        <begin position="1167"/>
        <end position="1176"/>
    </location>
</feature>
<evidence type="ECO:0000256" key="11">
    <source>
        <dbReference type="ARBA" id="ARBA00023180"/>
    </source>
</evidence>
<dbReference type="InterPro" id="IPR016187">
    <property type="entry name" value="CTDL_fold"/>
</dbReference>
<dbReference type="SUPFAM" id="SSF57196">
    <property type="entry name" value="EGF/Laminin"/>
    <property type="match status" value="1"/>
</dbReference>
<feature type="domain" description="Link" evidence="24">
    <location>
        <begin position="561"/>
        <end position="657"/>
    </location>
</feature>
<dbReference type="InterPro" id="IPR035976">
    <property type="entry name" value="Sushi/SCR/CCP_sf"/>
</dbReference>
<dbReference type="InterPro" id="IPR018378">
    <property type="entry name" value="C-type_lectin_CS"/>
</dbReference>
<dbReference type="Gene3D" id="2.60.40.10">
    <property type="entry name" value="Immunoglobulins"/>
    <property type="match status" value="1"/>
</dbReference>
<feature type="disulfide bond" evidence="17">
    <location>
        <begin position="506"/>
        <end position="527"/>
    </location>
</feature>
<feature type="compositionally biased region" description="Polar residues" evidence="18">
    <location>
        <begin position="1364"/>
        <end position="1382"/>
    </location>
</feature>
<evidence type="ECO:0000256" key="19">
    <source>
        <dbReference type="SAM" id="SignalP"/>
    </source>
</evidence>
<dbReference type="InterPro" id="IPR001881">
    <property type="entry name" value="EGF-like_Ca-bd_dom"/>
</dbReference>
<evidence type="ECO:0000256" key="10">
    <source>
        <dbReference type="ARBA" id="ARBA00023157"/>
    </source>
</evidence>
<keyword evidence="26" id="KW-1185">Reference proteome</keyword>
<dbReference type="InterPro" id="IPR016186">
    <property type="entry name" value="C-type_lectin-like/link_sf"/>
</dbReference>
<dbReference type="PROSITE" id="PS00022">
    <property type="entry name" value="EGF_1"/>
    <property type="match status" value="2"/>
</dbReference>
<evidence type="ECO:0000256" key="13">
    <source>
        <dbReference type="ARBA" id="ARBA00039399"/>
    </source>
</evidence>
<dbReference type="Gene3D" id="3.10.100.10">
    <property type="entry name" value="Mannose-Binding Protein A, subunit A"/>
    <property type="match status" value="5"/>
</dbReference>
<dbReference type="SMART" id="SM00409">
    <property type="entry name" value="IG"/>
    <property type="match status" value="1"/>
</dbReference>
<feature type="disulfide bond" evidence="15">
    <location>
        <begin position="1444"/>
        <end position="1453"/>
    </location>
</feature>
<dbReference type="CDD" id="cd03520">
    <property type="entry name" value="Link_domain_CSPGs_modules_2_4"/>
    <property type="match status" value="2"/>
</dbReference>
<feature type="region of interest" description="Disordered" evidence="18">
    <location>
        <begin position="1167"/>
        <end position="1187"/>
    </location>
</feature>
<dbReference type="PROSITE" id="PS00615">
    <property type="entry name" value="C_TYPE_LECTIN_1"/>
    <property type="match status" value="1"/>
</dbReference>
<dbReference type="CDD" id="cd03517">
    <property type="entry name" value="Link_domain_CSPGs_modules_1_3"/>
    <property type="match status" value="2"/>
</dbReference>
<dbReference type="InterPro" id="IPR000538">
    <property type="entry name" value="Link_dom"/>
</dbReference>
<dbReference type="Proteomes" id="UP001187343">
    <property type="component" value="Unassembled WGS sequence"/>
</dbReference>
<comment type="caution">
    <text evidence="25">The sequence shown here is derived from an EMBL/GenBank/DDBJ whole genome shotgun (WGS) entry which is preliminary data.</text>
</comment>
<evidence type="ECO:0000256" key="8">
    <source>
        <dbReference type="ARBA" id="ARBA00022737"/>
    </source>
</evidence>
<keyword evidence="10 15" id="KW-1015">Disulfide bond</keyword>
<keyword evidence="8" id="KW-0677">Repeat</keyword>
<dbReference type="SMART" id="SM00034">
    <property type="entry name" value="CLECT"/>
    <property type="match status" value="1"/>
</dbReference>
<accession>A0AA88Q889</accession>
<dbReference type="GO" id="GO:0005509">
    <property type="term" value="F:calcium ion binding"/>
    <property type="evidence" value="ECO:0007669"/>
    <property type="project" value="InterPro"/>
</dbReference>
<dbReference type="PANTHER" id="PTHR22804">
    <property type="entry name" value="AGGRECAN/VERSICAN PROTEOGLYCAN"/>
    <property type="match status" value="1"/>
</dbReference>
<keyword evidence="12" id="KW-0393">Immunoglobulin domain</keyword>
<feature type="compositionally biased region" description="Low complexity" evidence="18">
    <location>
        <begin position="1178"/>
        <end position="1187"/>
    </location>
</feature>
<evidence type="ECO:0000256" key="9">
    <source>
        <dbReference type="ARBA" id="ARBA00022974"/>
    </source>
</evidence>
<feature type="region of interest" description="Disordered" evidence="18">
    <location>
        <begin position="1284"/>
        <end position="1349"/>
    </location>
</feature>
<feature type="compositionally biased region" description="Low complexity" evidence="18">
    <location>
        <begin position="923"/>
        <end position="946"/>
    </location>
</feature>
<dbReference type="Gene3D" id="2.10.25.10">
    <property type="entry name" value="Laminin"/>
    <property type="match status" value="1"/>
</dbReference>
<evidence type="ECO:0000256" key="18">
    <source>
        <dbReference type="SAM" id="MobiDB-lite"/>
    </source>
</evidence>
<evidence type="ECO:0000256" key="16">
    <source>
        <dbReference type="PROSITE-ProRule" id="PRU00302"/>
    </source>
</evidence>
<feature type="signal peptide" evidence="19">
    <location>
        <begin position="1"/>
        <end position="18"/>
    </location>
</feature>
<evidence type="ECO:0000256" key="3">
    <source>
        <dbReference type="ARBA" id="ARBA00022525"/>
    </source>
</evidence>
<organism evidence="25 26">
    <name type="scientific">Cirrhinus molitorella</name>
    <name type="common">mud carp</name>
    <dbReference type="NCBI Taxonomy" id="172907"/>
    <lineage>
        <taxon>Eukaryota</taxon>
        <taxon>Metazoa</taxon>
        <taxon>Chordata</taxon>
        <taxon>Craniata</taxon>
        <taxon>Vertebrata</taxon>
        <taxon>Euteleostomi</taxon>
        <taxon>Actinopterygii</taxon>
        <taxon>Neopterygii</taxon>
        <taxon>Teleostei</taxon>
        <taxon>Ostariophysi</taxon>
        <taxon>Cypriniformes</taxon>
        <taxon>Cyprinidae</taxon>
        <taxon>Labeoninae</taxon>
        <taxon>Labeonini</taxon>
        <taxon>Cirrhinus</taxon>
    </lineage>
</organism>
<evidence type="ECO:0000256" key="7">
    <source>
        <dbReference type="ARBA" id="ARBA00022729"/>
    </source>
</evidence>
<feature type="disulfide bond" evidence="17">
    <location>
        <begin position="201"/>
        <end position="222"/>
    </location>
</feature>
<dbReference type="FunFam" id="3.10.100.10:FF:000003">
    <property type="entry name" value="Versican core protein"/>
    <property type="match status" value="1"/>
</dbReference>
<feature type="compositionally biased region" description="Polar residues" evidence="18">
    <location>
        <begin position="1225"/>
        <end position="1238"/>
    </location>
</feature>
<feature type="region of interest" description="Disordered" evidence="18">
    <location>
        <begin position="692"/>
        <end position="946"/>
    </location>
</feature>
<feature type="domain" description="EGF-like" evidence="20">
    <location>
        <begin position="1418"/>
        <end position="1454"/>
    </location>
</feature>
<dbReference type="Pfam" id="PF00059">
    <property type="entry name" value="Lectin_C"/>
    <property type="match status" value="1"/>
</dbReference>
<dbReference type="InterPro" id="IPR001304">
    <property type="entry name" value="C-type_lectin-like"/>
</dbReference>
<dbReference type="EMBL" id="JAUYZG010000002">
    <property type="protein sequence ID" value="KAK2914076.1"/>
    <property type="molecule type" value="Genomic_DNA"/>
</dbReference>
<dbReference type="GO" id="GO:0005615">
    <property type="term" value="C:extracellular space"/>
    <property type="evidence" value="ECO:0007669"/>
    <property type="project" value="TreeGrafter"/>
</dbReference>
<dbReference type="GO" id="GO:0007155">
    <property type="term" value="P:cell adhesion"/>
    <property type="evidence" value="ECO:0007669"/>
    <property type="project" value="InterPro"/>
</dbReference>
<dbReference type="SMART" id="SM00032">
    <property type="entry name" value="CCP"/>
    <property type="match status" value="1"/>
</dbReference>
<keyword evidence="16" id="KW-0768">Sushi</keyword>
<feature type="compositionally biased region" description="Gly residues" evidence="18">
    <location>
        <begin position="832"/>
        <end position="841"/>
    </location>
</feature>